<evidence type="ECO:0000313" key="2">
    <source>
        <dbReference type="EMBL" id="MBW94187.1"/>
    </source>
</evidence>
<name>A0A2P2JL28_RHIMU</name>
<feature type="region of interest" description="Disordered" evidence="1">
    <location>
        <begin position="1"/>
        <end position="24"/>
    </location>
</feature>
<accession>A0A2P2JL28</accession>
<evidence type="ECO:0000256" key="1">
    <source>
        <dbReference type="SAM" id="MobiDB-lite"/>
    </source>
</evidence>
<organism evidence="2">
    <name type="scientific">Rhizophora mucronata</name>
    <name type="common">Asiatic mangrove</name>
    <dbReference type="NCBI Taxonomy" id="61149"/>
    <lineage>
        <taxon>Eukaryota</taxon>
        <taxon>Viridiplantae</taxon>
        <taxon>Streptophyta</taxon>
        <taxon>Embryophyta</taxon>
        <taxon>Tracheophyta</taxon>
        <taxon>Spermatophyta</taxon>
        <taxon>Magnoliopsida</taxon>
        <taxon>eudicotyledons</taxon>
        <taxon>Gunneridae</taxon>
        <taxon>Pentapetalae</taxon>
        <taxon>rosids</taxon>
        <taxon>fabids</taxon>
        <taxon>Malpighiales</taxon>
        <taxon>Rhizophoraceae</taxon>
        <taxon>Rhizophora</taxon>
    </lineage>
</organism>
<proteinExistence type="predicted"/>
<dbReference type="AlphaFoldDB" id="A0A2P2JL28"/>
<protein>
    <submittedName>
        <fullName evidence="2">Uncharacterized protein At1g04910</fullName>
    </submittedName>
</protein>
<dbReference type="EMBL" id="GGEC01013704">
    <property type="protein sequence ID" value="MBW94187.1"/>
    <property type="molecule type" value="Transcribed_RNA"/>
</dbReference>
<feature type="compositionally biased region" description="Basic and acidic residues" evidence="1">
    <location>
        <begin position="13"/>
        <end position="24"/>
    </location>
</feature>
<sequence length="46" mass="5431">MPLTTATPLPGRIGREKRNDRRKQESLQAMRLWKAVKQRLCERVLV</sequence>
<reference evidence="2" key="1">
    <citation type="submission" date="2018-02" db="EMBL/GenBank/DDBJ databases">
        <title>Rhizophora mucronata_Transcriptome.</title>
        <authorList>
            <person name="Meera S.P."/>
            <person name="Sreeshan A."/>
            <person name="Augustine A."/>
        </authorList>
    </citation>
    <scope>NUCLEOTIDE SEQUENCE</scope>
    <source>
        <tissue evidence="2">Leaf</tissue>
    </source>
</reference>